<dbReference type="Proteomes" id="UP000807025">
    <property type="component" value="Unassembled WGS sequence"/>
</dbReference>
<dbReference type="AlphaFoldDB" id="A0A9P5ZVU6"/>
<reference evidence="1" key="1">
    <citation type="submission" date="2020-11" db="EMBL/GenBank/DDBJ databases">
        <authorList>
            <consortium name="DOE Joint Genome Institute"/>
            <person name="Ahrendt S."/>
            <person name="Riley R."/>
            <person name="Andreopoulos W."/>
            <person name="Labutti K."/>
            <person name="Pangilinan J."/>
            <person name="Ruiz-Duenas F.J."/>
            <person name="Barrasa J.M."/>
            <person name="Sanchez-Garcia M."/>
            <person name="Camarero S."/>
            <person name="Miyauchi S."/>
            <person name="Serrano A."/>
            <person name="Linde D."/>
            <person name="Babiker R."/>
            <person name="Drula E."/>
            <person name="Ayuso-Fernandez I."/>
            <person name="Pacheco R."/>
            <person name="Padilla G."/>
            <person name="Ferreira P."/>
            <person name="Barriuso J."/>
            <person name="Kellner H."/>
            <person name="Castanera R."/>
            <person name="Alfaro M."/>
            <person name="Ramirez L."/>
            <person name="Pisabarro A.G."/>
            <person name="Kuo A."/>
            <person name="Tritt A."/>
            <person name="Lipzen A."/>
            <person name="He G."/>
            <person name="Yan M."/>
            <person name="Ng V."/>
            <person name="Cullen D."/>
            <person name="Martin F."/>
            <person name="Rosso M.-N."/>
            <person name="Henrissat B."/>
            <person name="Hibbett D."/>
            <person name="Martinez A.T."/>
            <person name="Grigoriev I.V."/>
        </authorList>
    </citation>
    <scope>NUCLEOTIDE SEQUENCE</scope>
    <source>
        <strain evidence="1">ATCC 90797</strain>
    </source>
</reference>
<evidence type="ECO:0000313" key="1">
    <source>
        <dbReference type="EMBL" id="KAF9494083.1"/>
    </source>
</evidence>
<protein>
    <submittedName>
        <fullName evidence="1">Uncharacterized protein</fullName>
    </submittedName>
</protein>
<name>A0A9P5ZVU6_PLEER</name>
<evidence type="ECO:0000313" key="2">
    <source>
        <dbReference type="Proteomes" id="UP000807025"/>
    </source>
</evidence>
<proteinExistence type="predicted"/>
<comment type="caution">
    <text evidence="1">The sequence shown here is derived from an EMBL/GenBank/DDBJ whole genome shotgun (WGS) entry which is preliminary data.</text>
</comment>
<gene>
    <name evidence="1" type="ORF">BDN71DRAFT_1016048</name>
</gene>
<dbReference type="EMBL" id="MU154577">
    <property type="protein sequence ID" value="KAF9494083.1"/>
    <property type="molecule type" value="Genomic_DNA"/>
</dbReference>
<organism evidence="1 2">
    <name type="scientific">Pleurotus eryngii</name>
    <name type="common">Boletus of the steppes</name>
    <dbReference type="NCBI Taxonomy" id="5323"/>
    <lineage>
        <taxon>Eukaryota</taxon>
        <taxon>Fungi</taxon>
        <taxon>Dikarya</taxon>
        <taxon>Basidiomycota</taxon>
        <taxon>Agaricomycotina</taxon>
        <taxon>Agaricomycetes</taxon>
        <taxon>Agaricomycetidae</taxon>
        <taxon>Agaricales</taxon>
        <taxon>Pleurotineae</taxon>
        <taxon>Pleurotaceae</taxon>
        <taxon>Pleurotus</taxon>
    </lineage>
</organism>
<accession>A0A9P5ZVU6</accession>
<sequence length="72" mass="8452">MVHVSSATDHYFRKFNKGFHKIKYPSLFYTFSASFHFKKFPTQFGHCPNWWQLATYCTHTPSTGAKRRTTSG</sequence>
<keyword evidence="2" id="KW-1185">Reference proteome</keyword>